<sequence>MKGDNHISCEVDKDVLQERNLPSEEVYAETPQIWGHKGETALYEAGRYIDVIYE</sequence>
<dbReference type="Gramene" id="rna-AYBTSS11_LOCUS5339">
    <property type="protein sequence ID" value="CAJ1931589.1"/>
    <property type="gene ID" value="gene-AYBTSS11_LOCUS5339"/>
</dbReference>
<protein>
    <submittedName>
        <fullName evidence="1">Uncharacterized protein</fullName>
    </submittedName>
</protein>
<keyword evidence="2" id="KW-1185">Reference proteome</keyword>
<name>A0AA86VWP9_9FABA</name>
<evidence type="ECO:0000313" key="2">
    <source>
        <dbReference type="Proteomes" id="UP001189624"/>
    </source>
</evidence>
<accession>A0AA86VWP9</accession>
<dbReference type="AlphaFoldDB" id="A0AA86VWP9"/>
<evidence type="ECO:0000313" key="1">
    <source>
        <dbReference type="EMBL" id="CAJ1931589.1"/>
    </source>
</evidence>
<organism evidence="1 2">
    <name type="scientific">Sphenostylis stenocarpa</name>
    <dbReference type="NCBI Taxonomy" id="92480"/>
    <lineage>
        <taxon>Eukaryota</taxon>
        <taxon>Viridiplantae</taxon>
        <taxon>Streptophyta</taxon>
        <taxon>Embryophyta</taxon>
        <taxon>Tracheophyta</taxon>
        <taxon>Spermatophyta</taxon>
        <taxon>Magnoliopsida</taxon>
        <taxon>eudicotyledons</taxon>
        <taxon>Gunneridae</taxon>
        <taxon>Pentapetalae</taxon>
        <taxon>rosids</taxon>
        <taxon>fabids</taxon>
        <taxon>Fabales</taxon>
        <taxon>Fabaceae</taxon>
        <taxon>Papilionoideae</taxon>
        <taxon>50 kb inversion clade</taxon>
        <taxon>NPAAA clade</taxon>
        <taxon>indigoferoid/millettioid clade</taxon>
        <taxon>Phaseoleae</taxon>
        <taxon>Sphenostylis</taxon>
    </lineage>
</organism>
<reference evidence="1" key="1">
    <citation type="submission" date="2023-10" db="EMBL/GenBank/DDBJ databases">
        <authorList>
            <person name="Domelevo Entfellner J.-B."/>
        </authorList>
    </citation>
    <scope>NUCLEOTIDE SEQUENCE</scope>
</reference>
<proteinExistence type="predicted"/>
<dbReference type="EMBL" id="OY731399">
    <property type="protein sequence ID" value="CAJ1931589.1"/>
    <property type="molecule type" value="Genomic_DNA"/>
</dbReference>
<dbReference type="Proteomes" id="UP001189624">
    <property type="component" value="Chromosome 2"/>
</dbReference>
<gene>
    <name evidence="1" type="ORF">AYBTSS11_LOCUS5339</name>
</gene>